<sequence>MSKLARLAAAFSFLVPLVLVGTAQPASAAYYDMRDYCGSGYYCAMGDANWRGCIAAFVGNDANYANDGCYDGGAIRYELDNRTSSVYNNGYVGAPDDIQSFRHPNYVEMIWFVPQGTWYSFVDNWCGALPCNDQASSHRWV</sequence>
<evidence type="ECO:0000313" key="2">
    <source>
        <dbReference type="EMBL" id="TWP53299.1"/>
    </source>
</evidence>
<accession>A0A563F055</accession>
<dbReference type="OrthoDB" id="5195323at2"/>
<keyword evidence="1" id="KW-0732">Signal</keyword>
<dbReference type="Pfam" id="PF03995">
    <property type="entry name" value="Inhibitor_I36"/>
    <property type="match status" value="1"/>
</dbReference>
<dbReference type="EMBL" id="VOBR01000003">
    <property type="protein sequence ID" value="TWP53299.1"/>
    <property type="molecule type" value="Genomic_DNA"/>
</dbReference>
<comment type="caution">
    <text evidence="2">The sequence shown here is derived from an EMBL/GenBank/DDBJ whole genome shotgun (WGS) entry which is preliminary data.</text>
</comment>
<protein>
    <recommendedName>
        <fullName evidence="4">Peptidase inhibitor family I36</fullName>
    </recommendedName>
</protein>
<dbReference type="Proteomes" id="UP000316639">
    <property type="component" value="Unassembled WGS sequence"/>
</dbReference>
<dbReference type="RefSeq" id="WP_146349710.1">
    <property type="nucleotide sequence ID" value="NZ_VOBR01000003.1"/>
</dbReference>
<feature type="signal peptide" evidence="1">
    <location>
        <begin position="1"/>
        <end position="28"/>
    </location>
</feature>
<gene>
    <name evidence="2" type="ORF">FKR81_04830</name>
</gene>
<organism evidence="2 3">
    <name type="scientific">Lentzea tibetensis</name>
    <dbReference type="NCBI Taxonomy" id="2591470"/>
    <lineage>
        <taxon>Bacteria</taxon>
        <taxon>Bacillati</taxon>
        <taxon>Actinomycetota</taxon>
        <taxon>Actinomycetes</taxon>
        <taxon>Pseudonocardiales</taxon>
        <taxon>Pseudonocardiaceae</taxon>
        <taxon>Lentzea</taxon>
    </lineage>
</organism>
<evidence type="ECO:0000313" key="3">
    <source>
        <dbReference type="Proteomes" id="UP000316639"/>
    </source>
</evidence>
<evidence type="ECO:0000256" key="1">
    <source>
        <dbReference type="SAM" id="SignalP"/>
    </source>
</evidence>
<dbReference type="AlphaFoldDB" id="A0A563F055"/>
<proteinExistence type="predicted"/>
<name>A0A563F055_9PSEU</name>
<feature type="chain" id="PRO_5022228528" description="Peptidase inhibitor family I36" evidence="1">
    <location>
        <begin position="29"/>
        <end position="141"/>
    </location>
</feature>
<reference evidence="2 3" key="1">
    <citation type="submission" date="2019-07" db="EMBL/GenBank/DDBJ databases">
        <title>Lentzea xizangensis sp. nov., isolated from Qinghai-Tibetan Plateau Soils.</title>
        <authorList>
            <person name="Huang J."/>
        </authorList>
    </citation>
    <scope>NUCLEOTIDE SEQUENCE [LARGE SCALE GENOMIC DNA]</scope>
    <source>
        <strain evidence="2 3">FXJ1.1311</strain>
    </source>
</reference>
<keyword evidence="3" id="KW-1185">Reference proteome</keyword>
<evidence type="ECO:0008006" key="4">
    <source>
        <dbReference type="Google" id="ProtNLM"/>
    </source>
</evidence>